<proteinExistence type="predicted"/>
<evidence type="ECO:0000256" key="1">
    <source>
        <dbReference type="SAM" id="SignalP"/>
    </source>
</evidence>
<dbReference type="EMBL" id="BAAAPK010000001">
    <property type="protein sequence ID" value="GAA1679526.1"/>
    <property type="molecule type" value="Genomic_DNA"/>
</dbReference>
<organism evidence="2 3">
    <name type="scientific">Microbacterium lacus</name>
    <dbReference type="NCBI Taxonomy" id="415217"/>
    <lineage>
        <taxon>Bacteria</taxon>
        <taxon>Bacillati</taxon>
        <taxon>Actinomycetota</taxon>
        <taxon>Actinomycetes</taxon>
        <taxon>Micrococcales</taxon>
        <taxon>Microbacteriaceae</taxon>
        <taxon>Microbacterium</taxon>
    </lineage>
</organism>
<comment type="caution">
    <text evidence="2">The sequence shown here is derived from an EMBL/GenBank/DDBJ whole genome shotgun (WGS) entry which is preliminary data.</text>
</comment>
<evidence type="ECO:0008006" key="4">
    <source>
        <dbReference type="Google" id="ProtNLM"/>
    </source>
</evidence>
<evidence type="ECO:0000313" key="3">
    <source>
        <dbReference type="Proteomes" id="UP001500596"/>
    </source>
</evidence>
<reference evidence="2 3" key="1">
    <citation type="journal article" date="2019" name="Int. J. Syst. Evol. Microbiol.">
        <title>The Global Catalogue of Microorganisms (GCM) 10K type strain sequencing project: providing services to taxonomists for standard genome sequencing and annotation.</title>
        <authorList>
            <consortium name="The Broad Institute Genomics Platform"/>
            <consortium name="The Broad Institute Genome Sequencing Center for Infectious Disease"/>
            <person name="Wu L."/>
            <person name="Ma J."/>
        </authorList>
    </citation>
    <scope>NUCLEOTIDE SEQUENCE [LARGE SCALE GENOMIC DNA]</scope>
    <source>
        <strain evidence="2 3">JCM 15575</strain>
    </source>
</reference>
<feature type="chain" id="PRO_5047434634" description="Lipoprotein" evidence="1">
    <location>
        <begin position="21"/>
        <end position="173"/>
    </location>
</feature>
<accession>A0ABN2GZQ5</accession>
<gene>
    <name evidence="2" type="ORF">GCM10009807_24230</name>
</gene>
<protein>
    <recommendedName>
        <fullName evidence="4">Lipoprotein</fullName>
    </recommendedName>
</protein>
<sequence>MKTIGAVAALVSILPFTGCAADAMPSEVLSPSEPSVAELPVELEGTWCSALDDDDCLSFTQLGVESPGAWISIPGGLSATERTTFALCSPVAASDADCAGAIANFYEYFPPGVAFNCQETVDRINLESAGVLQIRGCSPDYTDLHKTEKARLVDVTDHLGDPYEDSPPYYLSE</sequence>
<feature type="signal peptide" evidence="1">
    <location>
        <begin position="1"/>
        <end position="20"/>
    </location>
</feature>
<dbReference type="Proteomes" id="UP001500596">
    <property type="component" value="Unassembled WGS sequence"/>
</dbReference>
<keyword evidence="1" id="KW-0732">Signal</keyword>
<keyword evidence="3" id="KW-1185">Reference proteome</keyword>
<name>A0ABN2GZQ5_9MICO</name>
<evidence type="ECO:0000313" key="2">
    <source>
        <dbReference type="EMBL" id="GAA1679526.1"/>
    </source>
</evidence>